<dbReference type="HOGENOM" id="CLU_1507715_0_0_10"/>
<name>B3JMG4_9BACT</name>
<proteinExistence type="inferred from homology"/>
<dbReference type="RefSeq" id="WP_007570696.1">
    <property type="nucleotide sequence ID" value="NZ_DS981502.1"/>
</dbReference>
<dbReference type="GO" id="GO:0042545">
    <property type="term" value="P:cell wall modification"/>
    <property type="evidence" value="ECO:0007669"/>
    <property type="project" value="InterPro"/>
</dbReference>
<evidence type="ECO:0000259" key="4">
    <source>
        <dbReference type="Pfam" id="PF01095"/>
    </source>
</evidence>
<evidence type="ECO:0000313" key="5">
    <source>
        <dbReference type="EMBL" id="EDU99838.1"/>
    </source>
</evidence>
<dbReference type="Pfam" id="PF01095">
    <property type="entry name" value="Pectinesterase"/>
    <property type="match status" value="1"/>
</dbReference>
<evidence type="ECO:0000256" key="2">
    <source>
        <dbReference type="ARBA" id="ARBA00022801"/>
    </source>
</evidence>
<dbReference type="Proteomes" id="UP000003146">
    <property type="component" value="Unassembled WGS sequence"/>
</dbReference>
<sequence length="178" mass="19912">MKFIVGLICIFFSIKAFPESIYYKVVAQDGSGDYLTIQEAVNSVLVYQEQRSVIKVKPGIYREKLVIPAAWCNISLIGDDPANTIISYDDNANKNNMGTFSSYTVLVHGDGIRLENLTIENASQMQGQAVALHLEGTESVIINCRLLGNQDTVFTGNKYGRFYFYNTYINSSLKIRQA</sequence>
<evidence type="ECO:0000256" key="3">
    <source>
        <dbReference type="ARBA" id="ARBA00023085"/>
    </source>
</evidence>
<keyword evidence="2" id="KW-0378">Hydrolase</keyword>
<dbReference type="InterPro" id="IPR012334">
    <property type="entry name" value="Pectin_lyas_fold"/>
</dbReference>
<comment type="caution">
    <text evidence="5">The sequence shown here is derived from an EMBL/GenBank/DDBJ whole genome shotgun (WGS) entry which is preliminary data.</text>
</comment>
<evidence type="ECO:0000256" key="1">
    <source>
        <dbReference type="ARBA" id="ARBA00008891"/>
    </source>
</evidence>
<dbReference type="GO" id="GO:0030599">
    <property type="term" value="F:pectinesterase activity"/>
    <property type="evidence" value="ECO:0007669"/>
    <property type="project" value="InterPro"/>
</dbReference>
<reference evidence="5 6" key="1">
    <citation type="submission" date="2008-04" db="EMBL/GenBank/DDBJ databases">
        <title>Draft genome sequence of Bacteroides coprocola (DSM 17136).</title>
        <authorList>
            <person name="Sudarsanam P."/>
            <person name="Ley R."/>
            <person name="Guruge J."/>
            <person name="Turnbaugh P.J."/>
            <person name="Mahowald M."/>
            <person name="Liep D."/>
            <person name="Gordon J."/>
        </authorList>
    </citation>
    <scope>NUCLEOTIDE SEQUENCE [LARGE SCALE GENOMIC DNA]</scope>
    <source>
        <strain evidence="5 6">DSM 17136</strain>
    </source>
</reference>
<organism evidence="5 6">
    <name type="scientific">Phocaeicola coprocola DSM 17136</name>
    <dbReference type="NCBI Taxonomy" id="470145"/>
    <lineage>
        <taxon>Bacteria</taxon>
        <taxon>Pseudomonadati</taxon>
        <taxon>Bacteroidota</taxon>
        <taxon>Bacteroidia</taxon>
        <taxon>Bacteroidales</taxon>
        <taxon>Bacteroidaceae</taxon>
        <taxon>Phocaeicola</taxon>
    </lineage>
</organism>
<evidence type="ECO:0000313" key="6">
    <source>
        <dbReference type="Proteomes" id="UP000003146"/>
    </source>
</evidence>
<dbReference type="InterPro" id="IPR000070">
    <property type="entry name" value="Pectinesterase_cat"/>
</dbReference>
<dbReference type="PANTHER" id="PTHR31321:SF57">
    <property type="entry name" value="PECTINESTERASE 53-RELATED"/>
    <property type="match status" value="1"/>
</dbReference>
<protein>
    <submittedName>
        <fullName evidence="5">Pectinesterase</fullName>
    </submittedName>
</protein>
<dbReference type="OrthoDB" id="9804686at2"/>
<comment type="similarity">
    <text evidence="1">Belongs to the pectinesterase family.</text>
</comment>
<dbReference type="eggNOG" id="COG4677">
    <property type="taxonomic scope" value="Bacteria"/>
</dbReference>
<dbReference type="GO" id="GO:0009279">
    <property type="term" value="C:cell outer membrane"/>
    <property type="evidence" value="ECO:0007669"/>
    <property type="project" value="TreeGrafter"/>
</dbReference>
<accession>B3JMG4</accession>
<dbReference type="PANTHER" id="PTHR31321">
    <property type="entry name" value="ACYL-COA THIOESTER HYDROLASE YBHC-RELATED"/>
    <property type="match status" value="1"/>
</dbReference>
<keyword evidence="3" id="KW-0063">Aspartyl esterase</keyword>
<reference evidence="5 6" key="2">
    <citation type="submission" date="2008-04" db="EMBL/GenBank/DDBJ databases">
        <authorList>
            <person name="Fulton L."/>
            <person name="Clifton S."/>
            <person name="Fulton B."/>
            <person name="Xu J."/>
            <person name="Minx P."/>
            <person name="Pepin K.H."/>
            <person name="Johnson M."/>
            <person name="Thiruvilangam P."/>
            <person name="Bhonagiri V."/>
            <person name="Nash W.E."/>
            <person name="Mardis E.R."/>
            <person name="Wilson R.K."/>
        </authorList>
    </citation>
    <scope>NUCLEOTIDE SEQUENCE [LARGE SCALE GENOMIC DNA]</scope>
    <source>
        <strain evidence="5 6">DSM 17136</strain>
    </source>
</reference>
<dbReference type="AlphaFoldDB" id="B3JMG4"/>
<feature type="domain" description="Pectinesterase catalytic" evidence="4">
    <location>
        <begin position="25"/>
        <end position="170"/>
    </location>
</feature>
<dbReference type="SUPFAM" id="SSF51126">
    <property type="entry name" value="Pectin lyase-like"/>
    <property type="match status" value="1"/>
</dbReference>
<dbReference type="Gene3D" id="2.160.20.10">
    <property type="entry name" value="Single-stranded right-handed beta-helix, Pectin lyase-like"/>
    <property type="match status" value="1"/>
</dbReference>
<dbReference type="STRING" id="470145.BACCOP_03103"/>
<dbReference type="InterPro" id="IPR011050">
    <property type="entry name" value="Pectin_lyase_fold/virulence"/>
</dbReference>
<dbReference type="EMBL" id="ABIY02000114">
    <property type="protein sequence ID" value="EDU99838.1"/>
    <property type="molecule type" value="Genomic_DNA"/>
</dbReference>
<gene>
    <name evidence="5" type="ORF">BACCOP_03103</name>
</gene>